<reference evidence="2 3" key="1">
    <citation type="journal article" date="2015" name="Phytopathology">
        <title>Genomes of Candidatus Liberibacter solanacearum haplotype A from New Zealand and the USA suggest significant genome plasticity in the species.</title>
        <authorList>
            <person name="Thompson S.M."/>
            <person name="Johnson C.P."/>
            <person name="Lu A.Y."/>
            <person name="Frampton R.A."/>
            <person name="Sullivan K.L."/>
            <person name="Fiers M.W."/>
            <person name="Crowhurst R.N."/>
            <person name="Pitman A.R."/>
            <person name="Scott I."/>
            <person name="Gudmestad N.C."/>
            <person name="Smith G.R."/>
        </authorList>
    </citation>
    <scope>NUCLEOTIDE SEQUENCE [LARGE SCALE GENOMIC DNA]</scope>
    <source>
        <strain evidence="2 3">LsoNZ1</strain>
    </source>
</reference>
<evidence type="ECO:0008006" key="4">
    <source>
        <dbReference type="Google" id="ProtNLM"/>
    </source>
</evidence>
<gene>
    <name evidence="2" type="ORF">DJ66_0613</name>
</gene>
<protein>
    <recommendedName>
        <fullName evidence="4">Lipoprotein</fullName>
    </recommendedName>
</protein>
<dbReference type="PROSITE" id="PS51257">
    <property type="entry name" value="PROKAR_LIPOPROTEIN"/>
    <property type="match status" value="1"/>
</dbReference>
<proteinExistence type="predicted"/>
<name>A0A0F4VKV0_9HYPH</name>
<dbReference type="RefSeq" id="WP_045960763.1">
    <property type="nucleotide sequence ID" value="NZ_JMTK01000002.1"/>
</dbReference>
<evidence type="ECO:0000256" key="1">
    <source>
        <dbReference type="SAM" id="MobiDB-lite"/>
    </source>
</evidence>
<sequence>MSIKKFSTFSIITTSLLGGCDLFESQSQKELEKTVEQNKQNHSNTYKPVIKKELTSDNNPITVPSVPQTSEDSSNKNESITAEKSNNPEDIIENKNEADRQLDDARYRMLKLKSEINNGKATNENIEKLNSLKAEYAELDQKKIKAYQEFYDFKNNPNNSTEVNNRFDFILYSDQEIQDAASFFRRDNDLEKNALVLKEMQENMDIDWKNKYDKILNENEQKKNKYKDITPDQKMYILQKDAEILEKL</sequence>
<comment type="caution">
    <text evidence="2">The sequence shown here is derived from an EMBL/GenBank/DDBJ whole genome shotgun (WGS) entry which is preliminary data.</text>
</comment>
<dbReference type="Proteomes" id="UP000033731">
    <property type="component" value="Unassembled WGS sequence"/>
</dbReference>
<evidence type="ECO:0000313" key="3">
    <source>
        <dbReference type="Proteomes" id="UP000033731"/>
    </source>
</evidence>
<feature type="compositionally biased region" description="Polar residues" evidence="1">
    <location>
        <begin position="37"/>
        <end position="46"/>
    </location>
</feature>
<feature type="compositionally biased region" description="Polar residues" evidence="1">
    <location>
        <begin position="56"/>
        <end position="85"/>
    </location>
</feature>
<organism evidence="2 3">
    <name type="scientific">Candidatus Liberibacter solanacearum</name>
    <dbReference type="NCBI Taxonomy" id="556287"/>
    <lineage>
        <taxon>Bacteria</taxon>
        <taxon>Pseudomonadati</taxon>
        <taxon>Pseudomonadota</taxon>
        <taxon>Alphaproteobacteria</taxon>
        <taxon>Hyphomicrobiales</taxon>
        <taxon>Rhizobiaceae</taxon>
        <taxon>Liberibacter</taxon>
    </lineage>
</organism>
<accession>A0A0F4VKV0</accession>
<dbReference type="PATRIC" id="fig|556287.8.peg.596"/>
<dbReference type="EMBL" id="JMTK01000002">
    <property type="protein sequence ID" value="KJZ81885.1"/>
    <property type="molecule type" value="Genomic_DNA"/>
</dbReference>
<dbReference type="AlphaFoldDB" id="A0A0F4VKV0"/>
<feature type="region of interest" description="Disordered" evidence="1">
    <location>
        <begin position="33"/>
        <end position="99"/>
    </location>
</feature>
<keyword evidence="3" id="KW-1185">Reference proteome</keyword>
<evidence type="ECO:0000313" key="2">
    <source>
        <dbReference type="EMBL" id="KJZ81885.1"/>
    </source>
</evidence>